<feature type="transmembrane region" description="Helical" evidence="10">
    <location>
        <begin position="423"/>
        <end position="441"/>
    </location>
</feature>
<name>A0A5B8A1W5_9BACT</name>
<dbReference type="PRINTS" id="PR00344">
    <property type="entry name" value="BCTRLSENSOR"/>
</dbReference>
<dbReference type="InterPro" id="IPR050980">
    <property type="entry name" value="2C_sensor_his_kinase"/>
</dbReference>
<keyword evidence="4" id="KW-1003">Cell membrane</keyword>
<dbReference type="PANTHER" id="PTHR44936:SF10">
    <property type="entry name" value="SENSOR PROTEIN RSTB"/>
    <property type="match status" value="1"/>
</dbReference>
<accession>A0A5B8A1W5</accession>
<evidence type="ECO:0000256" key="5">
    <source>
        <dbReference type="ARBA" id="ARBA00022553"/>
    </source>
</evidence>
<dbReference type="InterPro" id="IPR004358">
    <property type="entry name" value="Sig_transdc_His_kin-like_C"/>
</dbReference>
<protein>
    <recommendedName>
        <fullName evidence="3">histidine kinase</fullName>
        <ecNumber evidence="3">2.7.13.3</ecNumber>
    </recommendedName>
</protein>
<dbReference type="EC" id="2.7.13.3" evidence="3"/>
<feature type="domain" description="Histidine kinase" evidence="11">
    <location>
        <begin position="1026"/>
        <end position="1242"/>
    </location>
</feature>
<dbReference type="InterPro" id="IPR003661">
    <property type="entry name" value="HisK_dim/P_dom"/>
</dbReference>
<dbReference type="InterPro" id="IPR036097">
    <property type="entry name" value="HisK_dim/P_sf"/>
</dbReference>
<dbReference type="EMBL" id="CP040896">
    <property type="protein sequence ID" value="QDA61127.1"/>
    <property type="molecule type" value="Genomic_DNA"/>
</dbReference>
<evidence type="ECO:0000313" key="13">
    <source>
        <dbReference type="EMBL" id="QDA61127.1"/>
    </source>
</evidence>
<dbReference type="Proteomes" id="UP000305398">
    <property type="component" value="Chromosome"/>
</dbReference>
<feature type="transmembrane region" description="Helical" evidence="10">
    <location>
        <begin position="202"/>
        <end position="220"/>
    </location>
</feature>
<dbReference type="SMART" id="SM00387">
    <property type="entry name" value="HATPase_c"/>
    <property type="match status" value="1"/>
</dbReference>
<feature type="transmembrane region" description="Helical" evidence="10">
    <location>
        <begin position="360"/>
        <end position="387"/>
    </location>
</feature>
<dbReference type="GO" id="GO:0005524">
    <property type="term" value="F:ATP binding"/>
    <property type="evidence" value="ECO:0007669"/>
    <property type="project" value="UniProtKB-KW"/>
</dbReference>
<keyword evidence="14" id="KW-1185">Reference proteome</keyword>
<gene>
    <name evidence="13" type="ORF">FHG12_13900</name>
</gene>
<dbReference type="Gene3D" id="3.30.565.10">
    <property type="entry name" value="Histidine kinase-like ATPase, C-terminal domain"/>
    <property type="match status" value="1"/>
</dbReference>
<organism evidence="13 14">
    <name type="scientific">Hymenobacter jejuensis</name>
    <dbReference type="NCBI Taxonomy" id="2502781"/>
    <lineage>
        <taxon>Bacteria</taxon>
        <taxon>Pseudomonadati</taxon>
        <taxon>Bacteroidota</taxon>
        <taxon>Cytophagia</taxon>
        <taxon>Cytophagales</taxon>
        <taxon>Hymenobacteraceae</taxon>
        <taxon>Hymenobacter</taxon>
    </lineage>
</organism>
<dbReference type="KEGG" id="hyj:FHG12_13900"/>
<dbReference type="InterPro" id="IPR003594">
    <property type="entry name" value="HATPase_dom"/>
</dbReference>
<dbReference type="InterPro" id="IPR005467">
    <property type="entry name" value="His_kinase_dom"/>
</dbReference>
<feature type="domain" description="HAMP" evidence="12">
    <location>
        <begin position="957"/>
        <end position="1009"/>
    </location>
</feature>
<evidence type="ECO:0000256" key="1">
    <source>
        <dbReference type="ARBA" id="ARBA00000085"/>
    </source>
</evidence>
<feature type="transmembrane region" description="Helical" evidence="10">
    <location>
        <begin position="232"/>
        <end position="255"/>
    </location>
</feature>
<dbReference type="PANTHER" id="PTHR44936">
    <property type="entry name" value="SENSOR PROTEIN CREC"/>
    <property type="match status" value="1"/>
</dbReference>
<evidence type="ECO:0000256" key="2">
    <source>
        <dbReference type="ARBA" id="ARBA00004651"/>
    </source>
</evidence>
<evidence type="ECO:0000313" key="14">
    <source>
        <dbReference type="Proteomes" id="UP000305398"/>
    </source>
</evidence>
<dbReference type="AlphaFoldDB" id="A0A5B8A1W5"/>
<dbReference type="PROSITE" id="PS50885">
    <property type="entry name" value="HAMP"/>
    <property type="match status" value="1"/>
</dbReference>
<dbReference type="Pfam" id="PF02518">
    <property type="entry name" value="HATPase_c"/>
    <property type="match status" value="1"/>
</dbReference>
<dbReference type="SUPFAM" id="SSF47384">
    <property type="entry name" value="Homodimeric domain of signal transducing histidine kinase"/>
    <property type="match status" value="1"/>
</dbReference>
<evidence type="ECO:0000256" key="9">
    <source>
        <dbReference type="ARBA" id="ARBA00022840"/>
    </source>
</evidence>
<keyword evidence="6" id="KW-0808">Transferase</keyword>
<proteinExistence type="predicted"/>
<evidence type="ECO:0000256" key="10">
    <source>
        <dbReference type="SAM" id="Phobius"/>
    </source>
</evidence>
<feature type="transmembrane region" description="Helical" evidence="10">
    <location>
        <begin position="719"/>
        <end position="741"/>
    </location>
</feature>
<keyword evidence="10" id="KW-1133">Transmembrane helix</keyword>
<keyword evidence="8 13" id="KW-0418">Kinase</keyword>
<evidence type="ECO:0000256" key="3">
    <source>
        <dbReference type="ARBA" id="ARBA00012438"/>
    </source>
</evidence>
<feature type="transmembrane region" description="Helical" evidence="10">
    <location>
        <begin position="762"/>
        <end position="783"/>
    </location>
</feature>
<keyword evidence="10" id="KW-0812">Transmembrane</keyword>
<evidence type="ECO:0000256" key="8">
    <source>
        <dbReference type="ARBA" id="ARBA00022777"/>
    </source>
</evidence>
<keyword evidence="10" id="KW-0472">Membrane</keyword>
<keyword evidence="9" id="KW-0067">ATP-binding</keyword>
<evidence type="ECO:0000256" key="7">
    <source>
        <dbReference type="ARBA" id="ARBA00022741"/>
    </source>
</evidence>
<dbReference type="Gene3D" id="6.10.340.10">
    <property type="match status" value="1"/>
</dbReference>
<dbReference type="PROSITE" id="PS50109">
    <property type="entry name" value="HIS_KIN"/>
    <property type="match status" value="1"/>
</dbReference>
<comment type="catalytic activity">
    <reaction evidence="1">
        <text>ATP + protein L-histidine = ADP + protein N-phospho-L-histidine.</text>
        <dbReference type="EC" id="2.7.13.3"/>
    </reaction>
</comment>
<dbReference type="SMART" id="SM00388">
    <property type="entry name" value="HisKA"/>
    <property type="match status" value="1"/>
</dbReference>
<comment type="subcellular location">
    <subcellularLocation>
        <location evidence="2">Cell membrane</location>
        <topology evidence="2">Multi-pass membrane protein</topology>
    </subcellularLocation>
</comment>
<dbReference type="Gene3D" id="1.10.287.130">
    <property type="match status" value="1"/>
</dbReference>
<reference evidence="13 14" key="1">
    <citation type="submission" date="2019-06" db="EMBL/GenBank/DDBJ databases">
        <authorList>
            <person name="Srinivasan S."/>
        </authorList>
    </citation>
    <scope>NUCLEOTIDE SEQUENCE [LARGE SCALE GENOMIC DNA]</scope>
    <source>
        <strain evidence="13 14">17J68-5</strain>
    </source>
</reference>
<keyword evidence="5" id="KW-0597">Phosphoprotein</keyword>
<feature type="transmembrane region" description="Helical" evidence="10">
    <location>
        <begin position="399"/>
        <end position="417"/>
    </location>
</feature>
<feature type="transmembrane region" description="Helical" evidence="10">
    <location>
        <begin position="282"/>
        <end position="303"/>
    </location>
</feature>
<dbReference type="RefSeq" id="WP_139516301.1">
    <property type="nucleotide sequence ID" value="NZ_CP040896.1"/>
</dbReference>
<feature type="transmembrane region" description="Helical" evidence="10">
    <location>
        <begin position="933"/>
        <end position="955"/>
    </location>
</feature>
<dbReference type="SUPFAM" id="SSF55874">
    <property type="entry name" value="ATPase domain of HSP90 chaperone/DNA topoisomerase II/histidine kinase"/>
    <property type="match status" value="1"/>
</dbReference>
<evidence type="ECO:0000256" key="6">
    <source>
        <dbReference type="ARBA" id="ARBA00022679"/>
    </source>
</evidence>
<dbReference type="OrthoDB" id="9776727at2"/>
<sequence length="1243" mass="139151">MKSYRFSPLLLLLASLLCLVGAYVSNHYGQEAGVLSRADTARLQAMLIDAEQTAEGEADVVAEQILQKKLRFSTLINRTTYPCFVFKGEKLLYWSDHTTKPEAENVGQNFREKLVEMKFGNFLVLRRLVGQYVILTYVPLERHYGISNRYLREGSERALFRGMAVKLIPNSSNPHFARLYAEEGNYLFSVESMQPNPVTGEYLPLALLLIGFGFYLAGWIKLARHLFAQSKVLQGALAIVVPLAVFRGGLLYFGLPFSFIELPLFDPKVYAASLLSPSLGDLLINAALFVVAAYYVLLLFRWYGVMRLFRRISGIGPRAIVGMLAIAGFYSLLESLYHFYANTFNNSQLVLDVTQDIQVSGFKILLCLAIILHTVGYLIGFYILAQVFSAIEHPSSKRVTALILLLTALVLLPTWLITEQLHAATLLGITFIFFFVLRLTGIKQLAAVVPYQVYLFIFMMLAISSAVGSLALYEHFDRQLILNKQRVAGNLLVDNDLQGEYLLAERMHSIAEDSLIIKKLGSPFSNQDMVRQKIVKHYLRDYFDKYEVIVTLFDQAGRPVEPDDGIGSLKQFRNRLLRTAVSTDQPNLYLIHNSNSFSSRRYVAFLPVRTLTPGVCTIVLELSLKKITAYSVVPELLIDQKFFQPGLGPELSYAGYENNRLVYSEGDFDYVNRLTTTQLADPRLYTSGLSIGRVHHLAVRGAQHRTVVVTTYTYSFSNWLANFSFLFLLHTFCWLLCVGLYMLAKGRYLNVFRTNFSTKIQLFLNFGIFIPLLVVSIATASQVTDSYKRDLRRNYERRGKAVQENLLKNSALLADSAGRVALTDLADNVASLTETDLNLYGADGNLLVSSQPIIFESGLLSPLMNAQAVASLAERGQPRVLLSEQAGSLSFNALYLPLRAPSAQPGRSGTVIGYVGIPFFDSEKDLDNKLIELISTILNIFTVMFILFLLLTFIASRILTEPLKLITEKLRHTTLTGQNEMLSYQSSDEIGLLVREYNAMLLKLEESKQELATQEKEAAWREMARQVAHEIKNPLTPMKLSLQYLQKAIAERRPNTEELIGKISQTLITQIDVLTDIATSFSTFTNLPAMRPERLDIVPILRRTVELHQGGLVGGIPLVLPGDAEQERYIVYADENLLVRTLNNLLINALQAVPEGRKSKIKAKLEPVGTDRVRICIQDNGTGIPEAVRDKIFVPNFTTKASGSGIGLAVARRGIESAGGRIWFETQEGVGTTFCVELPLAPE</sequence>
<feature type="transmembrane region" description="Helical" evidence="10">
    <location>
        <begin position="453"/>
        <end position="473"/>
    </location>
</feature>
<dbReference type="GO" id="GO:0005886">
    <property type="term" value="C:plasma membrane"/>
    <property type="evidence" value="ECO:0007669"/>
    <property type="project" value="UniProtKB-SubCell"/>
</dbReference>
<dbReference type="InterPro" id="IPR003660">
    <property type="entry name" value="HAMP_dom"/>
</dbReference>
<dbReference type="InterPro" id="IPR036890">
    <property type="entry name" value="HATPase_C_sf"/>
</dbReference>
<evidence type="ECO:0000256" key="4">
    <source>
        <dbReference type="ARBA" id="ARBA00022475"/>
    </source>
</evidence>
<evidence type="ECO:0000259" key="12">
    <source>
        <dbReference type="PROSITE" id="PS50885"/>
    </source>
</evidence>
<dbReference type="GO" id="GO:0000155">
    <property type="term" value="F:phosphorelay sensor kinase activity"/>
    <property type="evidence" value="ECO:0007669"/>
    <property type="project" value="InterPro"/>
</dbReference>
<keyword evidence="7" id="KW-0547">Nucleotide-binding</keyword>
<dbReference type="CDD" id="cd00082">
    <property type="entry name" value="HisKA"/>
    <property type="match status" value="1"/>
</dbReference>
<evidence type="ECO:0000259" key="11">
    <source>
        <dbReference type="PROSITE" id="PS50109"/>
    </source>
</evidence>